<proteinExistence type="predicted"/>
<dbReference type="PANTHER" id="PTHR43105">
    <property type="entry name" value="RESPIRATORY NITRATE REDUCTASE"/>
    <property type="match status" value="1"/>
</dbReference>
<accession>A0ABU4VMB4</accession>
<dbReference type="InterPro" id="IPR009010">
    <property type="entry name" value="Asp_de-COase-like_dom_sf"/>
</dbReference>
<evidence type="ECO:0000259" key="6">
    <source>
        <dbReference type="PROSITE" id="PS51669"/>
    </source>
</evidence>
<dbReference type="Gene3D" id="3.40.50.740">
    <property type="match status" value="1"/>
</dbReference>
<keyword evidence="2" id="KW-0479">Metal-binding</keyword>
<keyword evidence="1" id="KW-0004">4Fe-4S</keyword>
<evidence type="ECO:0000256" key="4">
    <source>
        <dbReference type="ARBA" id="ARBA00023004"/>
    </source>
</evidence>
<evidence type="ECO:0000313" key="7">
    <source>
        <dbReference type="EMBL" id="MDX8152224.1"/>
    </source>
</evidence>
<dbReference type="InterPro" id="IPR050123">
    <property type="entry name" value="Prok_molybdopt-oxidoreductase"/>
</dbReference>
<dbReference type="Proteomes" id="UP001277761">
    <property type="component" value="Unassembled WGS sequence"/>
</dbReference>
<dbReference type="SUPFAM" id="SSF53706">
    <property type="entry name" value="Formate dehydrogenase/DMSO reductase, domains 1-3"/>
    <property type="match status" value="1"/>
</dbReference>
<dbReference type="Gene3D" id="3.40.228.10">
    <property type="entry name" value="Dimethylsulfoxide Reductase, domain 2"/>
    <property type="match status" value="1"/>
</dbReference>
<evidence type="ECO:0000256" key="1">
    <source>
        <dbReference type="ARBA" id="ARBA00022485"/>
    </source>
</evidence>
<dbReference type="PANTHER" id="PTHR43105:SF9">
    <property type="entry name" value="NADPH-FE(3+) OXIDOREDUCTASE SUBUNIT ALPHA"/>
    <property type="match status" value="1"/>
</dbReference>
<dbReference type="SUPFAM" id="SSF50692">
    <property type="entry name" value="ADC-like"/>
    <property type="match status" value="1"/>
</dbReference>
<dbReference type="EMBL" id="JAXAVX010000005">
    <property type="protein sequence ID" value="MDX8152224.1"/>
    <property type="molecule type" value="Genomic_DNA"/>
</dbReference>
<dbReference type="RefSeq" id="WP_319954380.1">
    <property type="nucleotide sequence ID" value="NZ_JAXAVX010000005.1"/>
</dbReference>
<comment type="caution">
    <text evidence="7">The sequence shown here is derived from an EMBL/GenBank/DDBJ whole genome shotgun (WGS) entry which is preliminary data.</text>
</comment>
<gene>
    <name evidence="7" type="ORF">SK069_11505</name>
</gene>
<dbReference type="Pfam" id="PF01568">
    <property type="entry name" value="Molydop_binding"/>
    <property type="match status" value="1"/>
</dbReference>
<name>A0ABU4VMB4_9ACTN</name>
<feature type="domain" description="4Fe-4S Mo/W bis-MGD-type" evidence="6">
    <location>
        <begin position="2"/>
        <end position="58"/>
    </location>
</feature>
<sequence>MREEKPTYCRICEPLCGMVATVEDGRLVRLRPDRDHPLSRGFACPKGIAFTEVQNDPDRVLHPQRRRPDGTFERVGWDAALDDIAARLRRIHGEDGGDAIGWYFGNPSAFSAGHALAVPAFMLALGSPHVYSAGSQDVNNRFVASELLYGSPLVVPVPDVERAELVVLVGANPVVSHGSVLSAPRLKEQLHGVVDRGGRVLVLDPRRTETAQAFEWLPVTPDGDAHLLLSLLHVLFEEGLADTAAIARQARDGEALRDLARPFAPEATVEHHGVPAGEVRALARALATTERAAVYGRTGTCLGRSGTLTTFLLDAVNLVAGCLDREGGAMFGTLGVPGERALGRLAGRVLPVMHDRRRSRVGNLPQVLGTSPASVMAKEITTPGPGRLRALFVSAGNPVLSVPDGDELEAALGALDLLVSIDLYVNETNAHADYVLPATTMYERDDFPLAFQTFHTTPFRQATTAVVPPAGEAREEWRVVGELAARLWRERPAFAALAAGRRALGPLAGRMHLPNLVADGLVRLAEGGDRFGLRRGGLSRRRLLREHPHGTVLADRLRAGVLRAVVWHRDRRVHLAPPAIRAEVARLATRRPDPDHPLLLIGMRELRSENSWLHNSPLLLRGGRRHAARLHPDDAAERGIEDGAPVRLSTRHGAIELPALLTDGLARGVVAVPHGWGHKGTGRWRRANAAGAGREDAPEGRPGGVNVNLLMSSDPADLEPLAGMAHLNGVPVQAAAVVAGDAAASAAASVA</sequence>
<reference evidence="7 8" key="1">
    <citation type="submission" date="2023-11" db="EMBL/GenBank/DDBJ databases">
        <authorList>
            <person name="Xu M."/>
            <person name="Jiang T."/>
        </authorList>
    </citation>
    <scope>NUCLEOTIDE SEQUENCE [LARGE SCALE GENOMIC DNA]</scope>
    <source>
        <strain evidence="7 8">SD</strain>
    </source>
</reference>
<dbReference type="Pfam" id="PF04879">
    <property type="entry name" value="Molybdop_Fe4S4"/>
    <property type="match status" value="1"/>
</dbReference>
<dbReference type="InterPro" id="IPR006656">
    <property type="entry name" value="Mopterin_OxRdtase"/>
</dbReference>
<dbReference type="InterPro" id="IPR006963">
    <property type="entry name" value="Mopterin_OxRdtase_4Fe-4S_dom"/>
</dbReference>
<keyword evidence="3" id="KW-0560">Oxidoreductase</keyword>
<evidence type="ECO:0000256" key="5">
    <source>
        <dbReference type="ARBA" id="ARBA00023014"/>
    </source>
</evidence>
<organism evidence="7 8">
    <name type="scientific">Patulibacter brassicae</name>
    <dbReference type="NCBI Taxonomy" id="1705717"/>
    <lineage>
        <taxon>Bacteria</taxon>
        <taxon>Bacillati</taxon>
        <taxon>Actinomycetota</taxon>
        <taxon>Thermoleophilia</taxon>
        <taxon>Solirubrobacterales</taxon>
        <taxon>Patulibacteraceae</taxon>
        <taxon>Patulibacter</taxon>
    </lineage>
</organism>
<dbReference type="Pfam" id="PF00384">
    <property type="entry name" value="Molybdopterin"/>
    <property type="match status" value="1"/>
</dbReference>
<dbReference type="Gene3D" id="2.40.40.20">
    <property type="match status" value="1"/>
</dbReference>
<evidence type="ECO:0000256" key="2">
    <source>
        <dbReference type="ARBA" id="ARBA00022723"/>
    </source>
</evidence>
<keyword evidence="5" id="KW-0411">Iron-sulfur</keyword>
<dbReference type="InterPro" id="IPR006657">
    <property type="entry name" value="MoPterin_dinucl-bd_dom"/>
</dbReference>
<keyword evidence="8" id="KW-1185">Reference proteome</keyword>
<dbReference type="SMART" id="SM00926">
    <property type="entry name" value="Molybdop_Fe4S4"/>
    <property type="match status" value="1"/>
</dbReference>
<protein>
    <submittedName>
        <fullName evidence="7">Molybdopterin-dependent oxidoreductase</fullName>
    </submittedName>
</protein>
<dbReference type="Gene3D" id="2.20.25.90">
    <property type="entry name" value="ADC-like domains"/>
    <property type="match status" value="1"/>
</dbReference>
<dbReference type="PROSITE" id="PS51669">
    <property type="entry name" value="4FE4S_MOW_BIS_MGD"/>
    <property type="match status" value="1"/>
</dbReference>
<evidence type="ECO:0000256" key="3">
    <source>
        <dbReference type="ARBA" id="ARBA00023002"/>
    </source>
</evidence>
<keyword evidence="4" id="KW-0408">Iron</keyword>
<evidence type="ECO:0000313" key="8">
    <source>
        <dbReference type="Proteomes" id="UP001277761"/>
    </source>
</evidence>